<protein>
    <recommendedName>
        <fullName evidence="3">histidine kinase</fullName>
        <ecNumber evidence="3">2.7.13.3</ecNumber>
    </recommendedName>
</protein>
<dbReference type="CDD" id="cd00082">
    <property type="entry name" value="HisKA"/>
    <property type="match status" value="1"/>
</dbReference>
<keyword evidence="7 14" id="KW-0812">Transmembrane</keyword>
<comment type="catalytic activity">
    <reaction evidence="1">
        <text>ATP + protein L-histidine = ADP + protein N-phospho-L-histidine.</text>
        <dbReference type="EC" id="2.7.13.3"/>
    </reaction>
</comment>
<evidence type="ECO:0000256" key="10">
    <source>
        <dbReference type="ARBA" id="ARBA00022840"/>
    </source>
</evidence>
<evidence type="ECO:0000256" key="12">
    <source>
        <dbReference type="ARBA" id="ARBA00023012"/>
    </source>
</evidence>
<name>A0ABX1YQF7_9BACL</name>
<evidence type="ECO:0000256" key="13">
    <source>
        <dbReference type="ARBA" id="ARBA00023136"/>
    </source>
</evidence>
<comment type="subcellular location">
    <subcellularLocation>
        <location evidence="2">Cell membrane</location>
        <topology evidence="2">Multi-pass membrane protein</topology>
    </subcellularLocation>
</comment>
<dbReference type="SMART" id="SM00304">
    <property type="entry name" value="HAMP"/>
    <property type="match status" value="1"/>
</dbReference>
<dbReference type="SMART" id="SM00388">
    <property type="entry name" value="HisKA"/>
    <property type="match status" value="1"/>
</dbReference>
<keyword evidence="4" id="KW-1003">Cell membrane</keyword>
<dbReference type="CDD" id="cd06225">
    <property type="entry name" value="HAMP"/>
    <property type="match status" value="1"/>
</dbReference>
<dbReference type="RefSeq" id="WP_171719284.1">
    <property type="nucleotide sequence ID" value="NZ_WHOB01000069.1"/>
</dbReference>
<evidence type="ECO:0000313" key="17">
    <source>
        <dbReference type="EMBL" id="NOU81859.1"/>
    </source>
</evidence>
<feature type="transmembrane region" description="Helical" evidence="14">
    <location>
        <begin position="126"/>
        <end position="146"/>
    </location>
</feature>
<accession>A0ABX1YQF7</accession>
<keyword evidence="12" id="KW-0902">Two-component regulatory system</keyword>
<evidence type="ECO:0000256" key="14">
    <source>
        <dbReference type="SAM" id="Phobius"/>
    </source>
</evidence>
<evidence type="ECO:0000256" key="11">
    <source>
        <dbReference type="ARBA" id="ARBA00022989"/>
    </source>
</evidence>
<evidence type="ECO:0000259" key="15">
    <source>
        <dbReference type="PROSITE" id="PS50109"/>
    </source>
</evidence>
<evidence type="ECO:0000313" key="18">
    <source>
        <dbReference type="Proteomes" id="UP000596857"/>
    </source>
</evidence>
<evidence type="ECO:0000256" key="2">
    <source>
        <dbReference type="ARBA" id="ARBA00004651"/>
    </source>
</evidence>
<keyword evidence="13 14" id="KW-0472">Membrane</keyword>
<reference evidence="17 18" key="1">
    <citation type="submission" date="2019-10" db="EMBL/GenBank/DDBJ databases">
        <title>Description of Paenibacillus terricola sp. nov.</title>
        <authorList>
            <person name="Carlier A."/>
            <person name="Qi S."/>
        </authorList>
    </citation>
    <scope>NUCLEOTIDE SEQUENCE [LARGE SCALE GENOMIC DNA]</scope>
    <source>
        <strain evidence="17 18">LMG 31459</strain>
    </source>
</reference>
<feature type="domain" description="HAMP" evidence="16">
    <location>
        <begin position="150"/>
        <end position="202"/>
    </location>
</feature>
<keyword evidence="5" id="KW-0597">Phosphoprotein</keyword>
<keyword evidence="11 14" id="KW-1133">Transmembrane helix</keyword>
<dbReference type="InterPro" id="IPR005467">
    <property type="entry name" value="His_kinase_dom"/>
</dbReference>
<dbReference type="PRINTS" id="PR00344">
    <property type="entry name" value="BCTRLSENSOR"/>
</dbReference>
<dbReference type="EMBL" id="WHOB01000069">
    <property type="protein sequence ID" value="NOU81859.1"/>
    <property type="molecule type" value="Genomic_DNA"/>
</dbReference>
<keyword evidence="18" id="KW-1185">Reference proteome</keyword>
<dbReference type="PROSITE" id="PS50109">
    <property type="entry name" value="HIS_KIN"/>
    <property type="match status" value="1"/>
</dbReference>
<evidence type="ECO:0000256" key="6">
    <source>
        <dbReference type="ARBA" id="ARBA00022679"/>
    </source>
</evidence>
<dbReference type="Gene3D" id="3.30.565.10">
    <property type="entry name" value="Histidine kinase-like ATPase, C-terminal domain"/>
    <property type="match status" value="1"/>
</dbReference>
<dbReference type="SMART" id="SM00387">
    <property type="entry name" value="HATPase_c"/>
    <property type="match status" value="1"/>
</dbReference>
<gene>
    <name evidence="17" type="ORF">GC101_23640</name>
</gene>
<dbReference type="Pfam" id="PF02518">
    <property type="entry name" value="HATPase_c"/>
    <property type="match status" value="1"/>
</dbReference>
<evidence type="ECO:0000256" key="7">
    <source>
        <dbReference type="ARBA" id="ARBA00022692"/>
    </source>
</evidence>
<evidence type="ECO:0000256" key="3">
    <source>
        <dbReference type="ARBA" id="ARBA00012438"/>
    </source>
</evidence>
<feature type="domain" description="Histidine kinase" evidence="15">
    <location>
        <begin position="217"/>
        <end position="421"/>
    </location>
</feature>
<dbReference type="InterPro" id="IPR003594">
    <property type="entry name" value="HATPase_dom"/>
</dbReference>
<dbReference type="PANTHER" id="PTHR45528:SF1">
    <property type="entry name" value="SENSOR HISTIDINE KINASE CPXA"/>
    <property type="match status" value="1"/>
</dbReference>
<evidence type="ECO:0000256" key="4">
    <source>
        <dbReference type="ARBA" id="ARBA00022475"/>
    </source>
</evidence>
<evidence type="ECO:0000259" key="16">
    <source>
        <dbReference type="PROSITE" id="PS50885"/>
    </source>
</evidence>
<keyword evidence="10" id="KW-0067">ATP-binding</keyword>
<dbReference type="InterPro" id="IPR004358">
    <property type="entry name" value="Sig_transdc_His_kin-like_C"/>
</dbReference>
<dbReference type="CDD" id="cd00075">
    <property type="entry name" value="HATPase"/>
    <property type="match status" value="1"/>
</dbReference>
<evidence type="ECO:0000256" key="5">
    <source>
        <dbReference type="ARBA" id="ARBA00022553"/>
    </source>
</evidence>
<dbReference type="PROSITE" id="PS50885">
    <property type="entry name" value="HAMP"/>
    <property type="match status" value="1"/>
</dbReference>
<dbReference type="Gene3D" id="6.10.340.10">
    <property type="match status" value="1"/>
</dbReference>
<dbReference type="EC" id="2.7.13.3" evidence="3"/>
<dbReference type="InterPro" id="IPR003660">
    <property type="entry name" value="HAMP_dom"/>
</dbReference>
<dbReference type="Gene3D" id="1.10.287.130">
    <property type="match status" value="1"/>
</dbReference>
<dbReference type="SUPFAM" id="SSF47384">
    <property type="entry name" value="Homodimeric domain of signal transducing histidine kinase"/>
    <property type="match status" value="1"/>
</dbReference>
<dbReference type="InterPro" id="IPR050398">
    <property type="entry name" value="HssS/ArlS-like"/>
</dbReference>
<evidence type="ECO:0000256" key="9">
    <source>
        <dbReference type="ARBA" id="ARBA00022777"/>
    </source>
</evidence>
<comment type="caution">
    <text evidence="17">The sequence shown here is derived from an EMBL/GenBank/DDBJ whole genome shotgun (WGS) entry which is preliminary data.</text>
</comment>
<sequence>MMSRKLLVTLLLVVLCTCAAYMFLLGNIRDSEITDRVAINSIVKLTEQNWGAVRGDMYPESPYDFAVVDSSDILLYQSAAGIAGSVNEAINHRDTLIDVTVQDLVVGKVIIHNDYSAVFSRLKLNFTLVSAAALLLLILLCLAYILQLNRMIFRPFRQMQRFAKHIAKGELDIPLEMDQDNMFGAFTESFDLMREELAAARHNEYLANKSKQELVASLSHDIKTPVSSIKAITELMLLSADNDKVSRQLNTLYAKADQIDHLVTDMFHATMEELNELQVNTTEEPSTLLAVLIENANYYEQITAAPIPECLLSTDPLRLQQVIDNVVNNSYKYAGTAIDVACETVEGFLVMQFTDYGPGVPGDELPLLFNKFYRGSRAVHQSGSGLGLYISRYLMRKMHGDIVCYSSGNGFIVKLLIPLAGKN</sequence>
<proteinExistence type="predicted"/>
<dbReference type="InterPro" id="IPR036097">
    <property type="entry name" value="HisK_dim/P_sf"/>
</dbReference>
<keyword evidence="6" id="KW-0808">Transferase</keyword>
<dbReference type="SUPFAM" id="SSF158472">
    <property type="entry name" value="HAMP domain-like"/>
    <property type="match status" value="1"/>
</dbReference>
<dbReference type="Proteomes" id="UP000596857">
    <property type="component" value="Unassembled WGS sequence"/>
</dbReference>
<dbReference type="InterPro" id="IPR003661">
    <property type="entry name" value="HisK_dim/P_dom"/>
</dbReference>
<dbReference type="Pfam" id="PF00512">
    <property type="entry name" value="HisKA"/>
    <property type="match status" value="1"/>
</dbReference>
<keyword evidence="8" id="KW-0547">Nucleotide-binding</keyword>
<evidence type="ECO:0000256" key="8">
    <source>
        <dbReference type="ARBA" id="ARBA00022741"/>
    </source>
</evidence>
<dbReference type="SUPFAM" id="SSF55874">
    <property type="entry name" value="ATPase domain of HSP90 chaperone/DNA topoisomerase II/histidine kinase"/>
    <property type="match status" value="1"/>
</dbReference>
<evidence type="ECO:0000256" key="1">
    <source>
        <dbReference type="ARBA" id="ARBA00000085"/>
    </source>
</evidence>
<keyword evidence="9" id="KW-0418">Kinase</keyword>
<organism evidence="17 18">
    <name type="scientific">Paenibacillus phytohabitans</name>
    <dbReference type="NCBI Taxonomy" id="2654978"/>
    <lineage>
        <taxon>Bacteria</taxon>
        <taxon>Bacillati</taxon>
        <taxon>Bacillota</taxon>
        <taxon>Bacilli</taxon>
        <taxon>Bacillales</taxon>
        <taxon>Paenibacillaceae</taxon>
        <taxon>Paenibacillus</taxon>
    </lineage>
</organism>
<dbReference type="InterPro" id="IPR036890">
    <property type="entry name" value="HATPase_C_sf"/>
</dbReference>
<dbReference type="PANTHER" id="PTHR45528">
    <property type="entry name" value="SENSOR HISTIDINE KINASE CPXA"/>
    <property type="match status" value="1"/>
</dbReference>